<name>A0A4Q4TBL1_9PEZI</name>
<dbReference type="Pfam" id="PF20150">
    <property type="entry name" value="2EXR"/>
    <property type="match status" value="1"/>
</dbReference>
<evidence type="ECO:0000256" key="1">
    <source>
        <dbReference type="SAM" id="MobiDB-lite"/>
    </source>
</evidence>
<dbReference type="InterPro" id="IPR045518">
    <property type="entry name" value="2EXR"/>
</dbReference>
<evidence type="ECO:0000259" key="2">
    <source>
        <dbReference type="Pfam" id="PF20150"/>
    </source>
</evidence>
<sequence>MLWTRIPDPRDFTCFSGLPPELQLTIWEFSLPRRTIHLDIHEVRSGVQLPRPLHRTPAIAQVCRGARKVARRSGGYLYFEGGVPREPPRAAAVEDGRKCGNLTWFDRLCDTLFLADLLLWPQDTEANPVALSFLVGYYDDQRVAADLWLDANSQLMAPGVRADPLHTQGLRLKLLPPAAPFRAALTGASKESEVQDAQESSQGSSASPPASNQGVESPQQPEDHQPTAKVVDLRLWPRTEAAYTDCDLTLCMERPLPAPIRAEFFPEGSTATHIDLSSLSPYTSSSTSFSTSTRNLTLEKLRRLVCIYSETQDQCSSVRFSSNMRLLDYLISPTAGEEGDAAPTGRAALFARKRKDLEFKWLRYCWIQLPHAERESPALRGALRDVAIPARLYRMPRPYAAAFAEPRGFDMDHPWVRARVTDMPRLRFSLLVRLEGDAATRTSTEDVL</sequence>
<reference evidence="3 4" key="1">
    <citation type="submission" date="2018-06" db="EMBL/GenBank/DDBJ databases">
        <title>Complete Genomes of Monosporascus.</title>
        <authorList>
            <person name="Robinson A.J."/>
            <person name="Natvig D.O."/>
        </authorList>
    </citation>
    <scope>NUCLEOTIDE SEQUENCE [LARGE SCALE GENOMIC DNA]</scope>
    <source>
        <strain evidence="3 4">CBS 110550</strain>
    </source>
</reference>
<accession>A0A4Q4TBL1</accession>
<proteinExistence type="predicted"/>
<feature type="region of interest" description="Disordered" evidence="1">
    <location>
        <begin position="187"/>
        <end position="230"/>
    </location>
</feature>
<evidence type="ECO:0000313" key="3">
    <source>
        <dbReference type="EMBL" id="RYP04041.1"/>
    </source>
</evidence>
<evidence type="ECO:0000313" key="4">
    <source>
        <dbReference type="Proteomes" id="UP000293360"/>
    </source>
</evidence>
<keyword evidence="4" id="KW-1185">Reference proteome</keyword>
<protein>
    <recommendedName>
        <fullName evidence="2">2EXR domain-containing protein</fullName>
    </recommendedName>
</protein>
<gene>
    <name evidence="3" type="ORF">DL764_004735</name>
</gene>
<dbReference type="Proteomes" id="UP000293360">
    <property type="component" value="Unassembled WGS sequence"/>
</dbReference>
<organism evidence="3 4">
    <name type="scientific">Monosporascus ibericus</name>
    <dbReference type="NCBI Taxonomy" id="155417"/>
    <lineage>
        <taxon>Eukaryota</taxon>
        <taxon>Fungi</taxon>
        <taxon>Dikarya</taxon>
        <taxon>Ascomycota</taxon>
        <taxon>Pezizomycotina</taxon>
        <taxon>Sordariomycetes</taxon>
        <taxon>Xylariomycetidae</taxon>
        <taxon>Xylariales</taxon>
        <taxon>Xylariales incertae sedis</taxon>
        <taxon>Monosporascus</taxon>
    </lineage>
</organism>
<dbReference type="PANTHER" id="PTHR35910">
    <property type="entry name" value="2EXR DOMAIN-CONTAINING PROTEIN"/>
    <property type="match status" value="1"/>
</dbReference>
<dbReference type="AlphaFoldDB" id="A0A4Q4TBL1"/>
<dbReference type="EMBL" id="QJNU01000231">
    <property type="protein sequence ID" value="RYP04041.1"/>
    <property type="molecule type" value="Genomic_DNA"/>
</dbReference>
<feature type="domain" description="2EXR" evidence="2">
    <location>
        <begin position="12"/>
        <end position="111"/>
    </location>
</feature>
<comment type="caution">
    <text evidence="3">The sequence shown here is derived from an EMBL/GenBank/DDBJ whole genome shotgun (WGS) entry which is preliminary data.</text>
</comment>
<feature type="compositionally biased region" description="Basic and acidic residues" evidence="1">
    <location>
        <begin position="221"/>
        <end position="230"/>
    </location>
</feature>
<dbReference type="PANTHER" id="PTHR35910:SF6">
    <property type="entry name" value="2EXR DOMAIN-CONTAINING PROTEIN"/>
    <property type="match status" value="1"/>
</dbReference>
<dbReference type="OrthoDB" id="3473305at2759"/>
<feature type="compositionally biased region" description="Low complexity" evidence="1">
    <location>
        <begin position="200"/>
        <end position="214"/>
    </location>
</feature>